<reference evidence="1" key="1">
    <citation type="journal article" date="2020" name="mSystems">
        <title>Genome- and Community-Level Interaction Insights into Carbon Utilization and Element Cycling Functions of Hydrothermarchaeota in Hydrothermal Sediment.</title>
        <authorList>
            <person name="Zhou Z."/>
            <person name="Liu Y."/>
            <person name="Xu W."/>
            <person name="Pan J."/>
            <person name="Luo Z.H."/>
            <person name="Li M."/>
        </authorList>
    </citation>
    <scope>NUCLEOTIDE SEQUENCE [LARGE SCALE GENOMIC DNA]</scope>
    <source>
        <strain evidence="1">SpSt-548</strain>
    </source>
</reference>
<evidence type="ECO:0000313" key="1">
    <source>
        <dbReference type="EMBL" id="HGS05556.1"/>
    </source>
</evidence>
<protein>
    <recommendedName>
        <fullName evidence="2">Site-specific integrase</fullName>
    </recommendedName>
</protein>
<proteinExistence type="predicted"/>
<evidence type="ECO:0008006" key="2">
    <source>
        <dbReference type="Google" id="ProtNLM"/>
    </source>
</evidence>
<dbReference type="AlphaFoldDB" id="A0A7V4G950"/>
<organism evidence="1">
    <name type="scientific">Desulfobacca acetoxidans</name>
    <dbReference type="NCBI Taxonomy" id="60893"/>
    <lineage>
        <taxon>Bacteria</taxon>
        <taxon>Pseudomonadati</taxon>
        <taxon>Thermodesulfobacteriota</taxon>
        <taxon>Desulfobaccia</taxon>
        <taxon>Desulfobaccales</taxon>
        <taxon>Desulfobaccaceae</taxon>
        <taxon>Desulfobacca</taxon>
    </lineage>
</organism>
<dbReference type="EMBL" id="DSXI01000436">
    <property type="protein sequence ID" value="HGS05556.1"/>
    <property type="molecule type" value="Genomic_DNA"/>
</dbReference>
<sequence length="63" mass="7304">MPRGKAEWGWRWQMQVPGKRYSGHAKTRVEARAAMAKKRAELTRSLSPAPQEWDFLSLATDYL</sequence>
<gene>
    <name evidence="1" type="ORF">ENT08_07445</name>
</gene>
<comment type="caution">
    <text evidence="1">The sequence shown here is derived from an EMBL/GenBank/DDBJ whole genome shotgun (WGS) entry which is preliminary data.</text>
</comment>
<name>A0A7V4G950_9BACT</name>
<accession>A0A7V4G950</accession>